<dbReference type="Proteomes" id="UP000774617">
    <property type="component" value="Unassembled WGS sequence"/>
</dbReference>
<evidence type="ECO:0000313" key="2">
    <source>
        <dbReference type="EMBL" id="KAH7052236.1"/>
    </source>
</evidence>
<gene>
    <name evidence="2" type="ORF">B0J12DRAFT_660941</name>
</gene>
<protein>
    <submittedName>
        <fullName evidence="2">Uncharacterized protein</fullName>
    </submittedName>
</protein>
<proteinExistence type="predicted"/>
<evidence type="ECO:0000313" key="3">
    <source>
        <dbReference type="Proteomes" id="UP000774617"/>
    </source>
</evidence>
<reference evidence="2 3" key="1">
    <citation type="journal article" date="2021" name="Nat. Commun.">
        <title>Genetic determinants of endophytism in the Arabidopsis root mycobiome.</title>
        <authorList>
            <person name="Mesny F."/>
            <person name="Miyauchi S."/>
            <person name="Thiergart T."/>
            <person name="Pickel B."/>
            <person name="Atanasova L."/>
            <person name="Karlsson M."/>
            <person name="Huettel B."/>
            <person name="Barry K.W."/>
            <person name="Haridas S."/>
            <person name="Chen C."/>
            <person name="Bauer D."/>
            <person name="Andreopoulos W."/>
            <person name="Pangilinan J."/>
            <person name="LaButti K."/>
            <person name="Riley R."/>
            <person name="Lipzen A."/>
            <person name="Clum A."/>
            <person name="Drula E."/>
            <person name="Henrissat B."/>
            <person name="Kohler A."/>
            <person name="Grigoriev I.V."/>
            <person name="Martin F.M."/>
            <person name="Hacquard S."/>
        </authorList>
    </citation>
    <scope>NUCLEOTIDE SEQUENCE [LARGE SCALE GENOMIC DNA]</scope>
    <source>
        <strain evidence="2 3">MPI-SDFR-AT-0080</strain>
    </source>
</reference>
<keyword evidence="3" id="KW-1185">Reference proteome</keyword>
<sequence>MSQACSFFFSISAGAGGCHQRLEGPNWIVTRAADRRQGRFTHEASGWILLQQASRAARPAPPTTRSRVMAQDHRQSERLRAINAASGEHPHARCRAQGRPDAHRRRAFWGQQRVYRGRCCCAVVSVRYLQSLLHRGAAAGKRLPFRTQHGPLPVPGKAHPSRGRAACPGFRYARFIRQHMPQARSAQARLLAACVFPARTRAARATRHAPDRRSTHGPAQRRRSSDCARREAAARACVGAVAAGRARWVPGRRAAWAWAWA</sequence>
<evidence type="ECO:0000256" key="1">
    <source>
        <dbReference type="SAM" id="MobiDB-lite"/>
    </source>
</evidence>
<feature type="region of interest" description="Disordered" evidence="1">
    <location>
        <begin position="203"/>
        <end position="227"/>
    </location>
</feature>
<comment type="caution">
    <text evidence="2">The sequence shown here is derived from an EMBL/GenBank/DDBJ whole genome shotgun (WGS) entry which is preliminary data.</text>
</comment>
<name>A0ABQ8GDN3_9PEZI</name>
<dbReference type="EMBL" id="JAGTJR010000011">
    <property type="protein sequence ID" value="KAH7052236.1"/>
    <property type="molecule type" value="Genomic_DNA"/>
</dbReference>
<accession>A0ABQ8GDN3</accession>
<organism evidence="2 3">
    <name type="scientific">Macrophomina phaseolina</name>
    <dbReference type="NCBI Taxonomy" id="35725"/>
    <lineage>
        <taxon>Eukaryota</taxon>
        <taxon>Fungi</taxon>
        <taxon>Dikarya</taxon>
        <taxon>Ascomycota</taxon>
        <taxon>Pezizomycotina</taxon>
        <taxon>Dothideomycetes</taxon>
        <taxon>Dothideomycetes incertae sedis</taxon>
        <taxon>Botryosphaeriales</taxon>
        <taxon>Botryosphaeriaceae</taxon>
        <taxon>Macrophomina</taxon>
    </lineage>
</organism>